<gene>
    <name evidence="3" type="ORF">HHI36_021818</name>
</gene>
<keyword evidence="2" id="KW-0732">Signal</keyword>
<dbReference type="Proteomes" id="UP001516400">
    <property type="component" value="Unassembled WGS sequence"/>
</dbReference>
<proteinExistence type="predicted"/>
<dbReference type="PROSITE" id="PS51155">
    <property type="entry name" value="CHIT_BIND_RR_2"/>
    <property type="match status" value="1"/>
</dbReference>
<reference evidence="3 4" key="1">
    <citation type="journal article" date="2021" name="BMC Biol.">
        <title>Horizontally acquired antibacterial genes associated with adaptive radiation of ladybird beetles.</title>
        <authorList>
            <person name="Li H.S."/>
            <person name="Tang X.F."/>
            <person name="Huang Y.H."/>
            <person name="Xu Z.Y."/>
            <person name="Chen M.L."/>
            <person name="Du X.Y."/>
            <person name="Qiu B.Y."/>
            <person name="Chen P.T."/>
            <person name="Zhang W."/>
            <person name="Slipinski A."/>
            <person name="Escalona H.E."/>
            <person name="Waterhouse R.M."/>
            <person name="Zwick A."/>
            <person name="Pang H."/>
        </authorList>
    </citation>
    <scope>NUCLEOTIDE SEQUENCE [LARGE SCALE GENOMIC DNA]</scope>
    <source>
        <strain evidence="3">SYSU2018</strain>
    </source>
</reference>
<comment type="caution">
    <text evidence="3">The sequence shown here is derived from an EMBL/GenBank/DDBJ whole genome shotgun (WGS) entry which is preliminary data.</text>
</comment>
<evidence type="ECO:0008006" key="5">
    <source>
        <dbReference type="Google" id="ProtNLM"/>
    </source>
</evidence>
<protein>
    <recommendedName>
        <fullName evidence="5">Cuticle protein</fullName>
    </recommendedName>
</protein>
<name>A0ABD2MY89_9CUCU</name>
<feature type="signal peptide" evidence="2">
    <location>
        <begin position="1"/>
        <end position="15"/>
    </location>
</feature>
<evidence type="ECO:0000313" key="3">
    <source>
        <dbReference type="EMBL" id="KAL3271330.1"/>
    </source>
</evidence>
<evidence type="ECO:0000256" key="1">
    <source>
        <dbReference type="PROSITE-ProRule" id="PRU00497"/>
    </source>
</evidence>
<dbReference type="Pfam" id="PF00379">
    <property type="entry name" value="Chitin_bind_4"/>
    <property type="match status" value="1"/>
</dbReference>
<keyword evidence="4" id="KW-1185">Reference proteome</keyword>
<evidence type="ECO:0000313" key="4">
    <source>
        <dbReference type="Proteomes" id="UP001516400"/>
    </source>
</evidence>
<dbReference type="InterPro" id="IPR000618">
    <property type="entry name" value="Insect_cuticle"/>
</dbReference>
<sequence>MKLFILTSLVTVVYCMPQQPRTLFGRRSGQEDNALDFEQPALKPIPSPAKIPNEWELEQNRNAHYQFSTNIDDKISDQTQQRSEVRDGLKVEGSYSYSDGYFKRTYHYVADDKGYRIVGTEVVPLEGPKVNLEGTASVDAAAHGTQLSYKVQSVPAVGQKIVDQFQGNPTN</sequence>
<dbReference type="AlphaFoldDB" id="A0ABD2MY89"/>
<keyword evidence="1" id="KW-0193">Cuticle</keyword>
<accession>A0ABD2MY89</accession>
<feature type="chain" id="PRO_5044812876" description="Cuticle protein" evidence="2">
    <location>
        <begin position="16"/>
        <end position="171"/>
    </location>
</feature>
<dbReference type="EMBL" id="JABFTP020000042">
    <property type="protein sequence ID" value="KAL3271330.1"/>
    <property type="molecule type" value="Genomic_DNA"/>
</dbReference>
<evidence type="ECO:0000256" key="2">
    <source>
        <dbReference type="SAM" id="SignalP"/>
    </source>
</evidence>
<organism evidence="3 4">
    <name type="scientific">Cryptolaemus montrouzieri</name>
    <dbReference type="NCBI Taxonomy" id="559131"/>
    <lineage>
        <taxon>Eukaryota</taxon>
        <taxon>Metazoa</taxon>
        <taxon>Ecdysozoa</taxon>
        <taxon>Arthropoda</taxon>
        <taxon>Hexapoda</taxon>
        <taxon>Insecta</taxon>
        <taxon>Pterygota</taxon>
        <taxon>Neoptera</taxon>
        <taxon>Endopterygota</taxon>
        <taxon>Coleoptera</taxon>
        <taxon>Polyphaga</taxon>
        <taxon>Cucujiformia</taxon>
        <taxon>Coccinelloidea</taxon>
        <taxon>Coccinellidae</taxon>
        <taxon>Scymninae</taxon>
        <taxon>Scymnini</taxon>
        <taxon>Cryptolaemus</taxon>
    </lineage>
</organism>
<dbReference type="GO" id="GO:0042302">
    <property type="term" value="F:structural constituent of cuticle"/>
    <property type="evidence" value="ECO:0007669"/>
    <property type="project" value="UniProtKB-UniRule"/>
</dbReference>